<protein>
    <submittedName>
        <fullName evidence="2">Uncharacterized protein</fullName>
    </submittedName>
</protein>
<gene>
    <name evidence="2" type="ORF">GCM10025872_24980</name>
</gene>
<dbReference type="EMBL" id="AP027735">
    <property type="protein sequence ID" value="BDZ58841.1"/>
    <property type="molecule type" value="Genomic_DNA"/>
</dbReference>
<sequence length="48" mass="5361">MARERDRGSSEKLPKPTAQRLSKPSWRDSRLVIGVLLIAAATLGERRS</sequence>
<accession>A0ABM8HD16</accession>
<name>A0ABM8HD16_9MICO</name>
<reference evidence="2" key="1">
    <citation type="journal article" date="2014" name="Int. J. Syst. Evol. Microbiol.">
        <title>Complete genome of a new Firmicutes species belonging to the dominant human colonic microbiota ('Ruminococcus bicirculans') reveals two chromosomes and a selective capacity to utilize plant glucans.</title>
        <authorList>
            <consortium name="NISC Comparative Sequencing Program"/>
            <person name="Wegmann U."/>
            <person name="Louis P."/>
            <person name="Goesmann A."/>
            <person name="Henrissat B."/>
            <person name="Duncan S.H."/>
            <person name="Flint H.J."/>
        </authorList>
    </citation>
    <scope>NUCLEOTIDE SEQUENCE</scope>
    <source>
        <strain evidence="2">NBRC 110608</strain>
    </source>
</reference>
<proteinExistence type="predicted"/>
<feature type="region of interest" description="Disordered" evidence="1">
    <location>
        <begin position="1"/>
        <end position="25"/>
    </location>
</feature>
<dbReference type="RefSeq" id="WP_289231109.1">
    <property type="nucleotide sequence ID" value="NZ_AP027735.1"/>
</dbReference>
<evidence type="ECO:0000313" key="2">
    <source>
        <dbReference type="EMBL" id="BDZ58841.1"/>
    </source>
</evidence>
<organism evidence="2">
    <name type="scientific">Barrientosiimonas endolithica</name>
    <dbReference type="NCBI Taxonomy" id="1535208"/>
    <lineage>
        <taxon>Bacteria</taxon>
        <taxon>Bacillati</taxon>
        <taxon>Actinomycetota</taxon>
        <taxon>Actinomycetes</taxon>
        <taxon>Micrococcales</taxon>
        <taxon>Dermacoccaceae</taxon>
        <taxon>Barrientosiimonas</taxon>
    </lineage>
</organism>
<reference evidence="2" key="2">
    <citation type="submission" date="2023-02" db="EMBL/GenBank/DDBJ databases">
        <authorList>
            <person name="Sun Q."/>
            <person name="Mori K."/>
        </authorList>
    </citation>
    <scope>NUCLEOTIDE SEQUENCE</scope>
    <source>
        <strain evidence="2">NBRC 110608</strain>
    </source>
</reference>
<evidence type="ECO:0000256" key="1">
    <source>
        <dbReference type="SAM" id="MobiDB-lite"/>
    </source>
</evidence>
<feature type="compositionally biased region" description="Basic and acidic residues" evidence="1">
    <location>
        <begin position="1"/>
        <end position="14"/>
    </location>
</feature>